<name>A0ABN1C353_9BURK</name>
<dbReference type="SUPFAM" id="SSF54913">
    <property type="entry name" value="GlnB-like"/>
    <property type="match status" value="1"/>
</dbReference>
<dbReference type="Gene3D" id="3.30.70.120">
    <property type="match status" value="1"/>
</dbReference>
<accession>A0ABN1C353</accession>
<proteinExistence type="predicted"/>
<keyword evidence="2" id="KW-1185">Reference proteome</keyword>
<gene>
    <name evidence="1" type="ORF">GCM10009097_30130</name>
</gene>
<organism evidence="1 2">
    <name type="scientific">Pigmentiphaga daeguensis</name>
    <dbReference type="NCBI Taxonomy" id="414049"/>
    <lineage>
        <taxon>Bacteria</taxon>
        <taxon>Pseudomonadati</taxon>
        <taxon>Pseudomonadota</taxon>
        <taxon>Betaproteobacteria</taxon>
        <taxon>Burkholderiales</taxon>
        <taxon>Alcaligenaceae</taxon>
        <taxon>Pigmentiphaga</taxon>
    </lineage>
</organism>
<dbReference type="RefSeq" id="WP_087837529.1">
    <property type="nucleotide sequence ID" value="NZ_BAAAEN010000011.1"/>
</dbReference>
<dbReference type="EMBL" id="BAAAEN010000011">
    <property type="protein sequence ID" value="GAA0510860.1"/>
    <property type="molecule type" value="Genomic_DNA"/>
</dbReference>
<sequence>MNGFQLTFFTRQDRRHGGQPLAHWLLAFAQAQGALGGTLLDALAKEPIDLFYVKQPVEFGRVGARAPAAG</sequence>
<evidence type="ECO:0000313" key="2">
    <source>
        <dbReference type="Proteomes" id="UP001501706"/>
    </source>
</evidence>
<dbReference type="InterPro" id="IPR015867">
    <property type="entry name" value="N-reg_PII/ATP_PRibTrfase_C"/>
</dbReference>
<comment type="caution">
    <text evidence="1">The sequence shown here is derived from an EMBL/GenBank/DDBJ whole genome shotgun (WGS) entry which is preliminary data.</text>
</comment>
<dbReference type="InterPro" id="IPR011322">
    <property type="entry name" value="N-reg_PII-like_a/b"/>
</dbReference>
<evidence type="ECO:0000313" key="1">
    <source>
        <dbReference type="EMBL" id="GAA0510860.1"/>
    </source>
</evidence>
<reference evidence="1 2" key="1">
    <citation type="journal article" date="2019" name="Int. J. Syst. Evol. Microbiol.">
        <title>The Global Catalogue of Microorganisms (GCM) 10K type strain sequencing project: providing services to taxonomists for standard genome sequencing and annotation.</title>
        <authorList>
            <consortium name="The Broad Institute Genomics Platform"/>
            <consortium name="The Broad Institute Genome Sequencing Center for Infectious Disease"/>
            <person name="Wu L."/>
            <person name="Ma J."/>
        </authorList>
    </citation>
    <scope>NUCLEOTIDE SEQUENCE [LARGE SCALE GENOMIC DNA]</scope>
    <source>
        <strain evidence="1 2">JCM 14330</strain>
    </source>
</reference>
<dbReference type="Proteomes" id="UP001501706">
    <property type="component" value="Unassembled WGS sequence"/>
</dbReference>
<protein>
    <submittedName>
        <fullName evidence="1">Uncharacterized protein</fullName>
    </submittedName>
</protein>